<comment type="subcellular location">
    <subcellularLocation>
        <location evidence="1 6">Nucleus</location>
    </subcellularLocation>
</comment>
<dbReference type="Proteomes" id="UP001153712">
    <property type="component" value="Chromosome 2"/>
</dbReference>
<dbReference type="EMBL" id="OU900095">
    <property type="protein sequence ID" value="CAG9858930.1"/>
    <property type="molecule type" value="Genomic_DNA"/>
</dbReference>
<reference evidence="9" key="1">
    <citation type="submission" date="2022-01" db="EMBL/GenBank/DDBJ databases">
        <authorList>
            <person name="King R."/>
        </authorList>
    </citation>
    <scope>NUCLEOTIDE SEQUENCE</scope>
</reference>
<organism evidence="9 10">
    <name type="scientific">Phyllotreta striolata</name>
    <name type="common">Striped flea beetle</name>
    <name type="synonym">Crioceris striolata</name>
    <dbReference type="NCBI Taxonomy" id="444603"/>
    <lineage>
        <taxon>Eukaryota</taxon>
        <taxon>Metazoa</taxon>
        <taxon>Ecdysozoa</taxon>
        <taxon>Arthropoda</taxon>
        <taxon>Hexapoda</taxon>
        <taxon>Insecta</taxon>
        <taxon>Pterygota</taxon>
        <taxon>Neoptera</taxon>
        <taxon>Endopterygota</taxon>
        <taxon>Coleoptera</taxon>
        <taxon>Polyphaga</taxon>
        <taxon>Cucujiformia</taxon>
        <taxon>Chrysomeloidea</taxon>
        <taxon>Chrysomelidae</taxon>
        <taxon>Galerucinae</taxon>
        <taxon>Alticini</taxon>
        <taxon>Phyllotreta</taxon>
    </lineage>
</organism>
<evidence type="ECO:0000256" key="6">
    <source>
        <dbReference type="PROSITE-ProRule" id="PRU00089"/>
    </source>
</evidence>
<evidence type="ECO:0000256" key="5">
    <source>
        <dbReference type="ARBA" id="ARBA00023242"/>
    </source>
</evidence>
<dbReference type="PROSITE" id="PS50039">
    <property type="entry name" value="FORK_HEAD_3"/>
    <property type="match status" value="1"/>
</dbReference>
<dbReference type="OrthoDB" id="5954824at2759"/>
<dbReference type="SUPFAM" id="SSF46785">
    <property type="entry name" value="Winged helix' DNA-binding domain"/>
    <property type="match status" value="1"/>
</dbReference>
<keyword evidence="2" id="KW-0805">Transcription regulation</keyword>
<proteinExistence type="predicted"/>
<dbReference type="InterPro" id="IPR047119">
    <property type="entry name" value="FOXN2/3-like"/>
</dbReference>
<feature type="DNA-binding region" description="Fork-head" evidence="6">
    <location>
        <begin position="208"/>
        <end position="280"/>
    </location>
</feature>
<keyword evidence="10" id="KW-1185">Reference proteome</keyword>
<keyword evidence="3 6" id="KW-0238">DNA-binding</keyword>
<dbReference type="InterPro" id="IPR030456">
    <property type="entry name" value="TF_fork_head_CS_2"/>
</dbReference>
<dbReference type="PRINTS" id="PR00053">
    <property type="entry name" value="FORKHEAD"/>
</dbReference>
<accession>A0A9N9TRB2</accession>
<gene>
    <name evidence="9" type="ORF">PHYEVI_LOCUS5317</name>
</gene>
<protein>
    <recommendedName>
        <fullName evidence="8">Fork-head domain-containing protein</fullName>
    </recommendedName>
</protein>
<dbReference type="GO" id="GO:0005634">
    <property type="term" value="C:nucleus"/>
    <property type="evidence" value="ECO:0007669"/>
    <property type="project" value="UniProtKB-SubCell"/>
</dbReference>
<feature type="region of interest" description="Disordered" evidence="7">
    <location>
        <begin position="104"/>
        <end position="128"/>
    </location>
</feature>
<dbReference type="AlphaFoldDB" id="A0A9N9TRB2"/>
<dbReference type="Pfam" id="PF00250">
    <property type="entry name" value="Forkhead"/>
    <property type="match status" value="1"/>
</dbReference>
<dbReference type="CDD" id="cd00059">
    <property type="entry name" value="FH_FOX"/>
    <property type="match status" value="1"/>
</dbReference>
<keyword evidence="5 6" id="KW-0539">Nucleus</keyword>
<dbReference type="PANTHER" id="PTHR13962:SF17">
    <property type="entry name" value="FORKHEAD BOX PROTEIN N4"/>
    <property type="match status" value="1"/>
</dbReference>
<evidence type="ECO:0000256" key="3">
    <source>
        <dbReference type="ARBA" id="ARBA00023125"/>
    </source>
</evidence>
<name>A0A9N9TRB2_PHYSR</name>
<dbReference type="Gene3D" id="1.10.10.10">
    <property type="entry name" value="Winged helix-like DNA-binding domain superfamily/Winged helix DNA-binding domain"/>
    <property type="match status" value="1"/>
</dbReference>
<dbReference type="InterPro" id="IPR001766">
    <property type="entry name" value="Fork_head_dom"/>
</dbReference>
<dbReference type="SMART" id="SM00339">
    <property type="entry name" value="FH"/>
    <property type="match status" value="1"/>
</dbReference>
<dbReference type="InterPro" id="IPR036390">
    <property type="entry name" value="WH_DNA-bd_sf"/>
</dbReference>
<dbReference type="GO" id="GO:0003700">
    <property type="term" value="F:DNA-binding transcription factor activity"/>
    <property type="evidence" value="ECO:0007669"/>
    <property type="project" value="InterPro"/>
</dbReference>
<keyword evidence="4" id="KW-0804">Transcription</keyword>
<dbReference type="PROSITE" id="PS00658">
    <property type="entry name" value="FORK_HEAD_2"/>
    <property type="match status" value="1"/>
</dbReference>
<evidence type="ECO:0000313" key="9">
    <source>
        <dbReference type="EMBL" id="CAG9858930.1"/>
    </source>
</evidence>
<dbReference type="PANTHER" id="PTHR13962">
    <property type="entry name" value="FORKHEAD BOX PROTEIN N3-LIKE PROTEIN-RELATED"/>
    <property type="match status" value="1"/>
</dbReference>
<evidence type="ECO:0000256" key="2">
    <source>
        <dbReference type="ARBA" id="ARBA00023015"/>
    </source>
</evidence>
<evidence type="ECO:0000256" key="7">
    <source>
        <dbReference type="SAM" id="MobiDB-lite"/>
    </source>
</evidence>
<evidence type="ECO:0000313" key="10">
    <source>
        <dbReference type="Proteomes" id="UP001153712"/>
    </source>
</evidence>
<dbReference type="InterPro" id="IPR036388">
    <property type="entry name" value="WH-like_DNA-bd_sf"/>
</dbReference>
<evidence type="ECO:0000256" key="4">
    <source>
        <dbReference type="ARBA" id="ARBA00023163"/>
    </source>
</evidence>
<dbReference type="GO" id="GO:0000987">
    <property type="term" value="F:cis-regulatory region sequence-specific DNA binding"/>
    <property type="evidence" value="ECO:0007669"/>
    <property type="project" value="TreeGrafter"/>
</dbReference>
<feature type="domain" description="Fork-head" evidence="8">
    <location>
        <begin position="208"/>
        <end position="280"/>
    </location>
</feature>
<evidence type="ECO:0000259" key="8">
    <source>
        <dbReference type="PROSITE" id="PS50039"/>
    </source>
</evidence>
<sequence length="400" mass="45377">MNDNMKNSTPIKIEYFNPLDGRRVVSHSYRPFAQSPIINYNCTATDIPEISIKTEQQIKQESRDEVVLVNGCWDTTASIPNIVAEMHVNAKDIGGVHSIIMKGEDPMATDSPRDGAVPSPRGSDSGIESDCTEGNLSWLLNYKIQELPPVPDATILDHDHRNVHRNNQENLKHLATFQQPTVVHVPSIATKISETNQDYLYKYSDLKKPPFTYTELIEYALSERGELTVSGIYQWISEHFPFYKQNDDRWKNSVRHNLSINPHFRKGGKAVQGAGHLWTIAQKNHKRCSQIKQRIRQFFQNSNTNVVKPLDNIEKELQAATESILEEIHGQHYINLGEQNNGLEDFLAPPVSKQDIVNECGLGNDIFVTDINPNTLGLNLVESEGMAETYEVFEYYTAKQ</sequence>
<evidence type="ECO:0000256" key="1">
    <source>
        <dbReference type="ARBA" id="ARBA00004123"/>
    </source>
</evidence>